<reference evidence="15" key="1">
    <citation type="submission" date="2018-06" db="EMBL/GenBank/DDBJ databases">
        <authorList>
            <person name="Zhirakovskaya E."/>
        </authorList>
    </citation>
    <scope>NUCLEOTIDE SEQUENCE</scope>
</reference>
<dbReference type="PANTHER" id="PTHR43822">
    <property type="entry name" value="HOMOACONITASE, MITOCHONDRIAL-RELATED"/>
    <property type="match status" value="1"/>
</dbReference>
<dbReference type="GO" id="GO:0051539">
    <property type="term" value="F:4 iron, 4 sulfur cluster binding"/>
    <property type="evidence" value="ECO:0007669"/>
    <property type="project" value="UniProtKB-KW"/>
</dbReference>
<keyword evidence="11" id="KW-0411">Iron-sulfur</keyword>
<protein>
    <recommendedName>
        <fullName evidence="5">3-isopropylmalate dehydratase</fullName>
        <ecNumber evidence="5">4.2.1.33</ecNumber>
    </recommendedName>
</protein>
<dbReference type="Gene3D" id="3.30.499.10">
    <property type="entry name" value="Aconitase, domain 3"/>
    <property type="match status" value="1"/>
</dbReference>
<dbReference type="InterPro" id="IPR050067">
    <property type="entry name" value="IPM_dehydratase_rel_enz"/>
</dbReference>
<evidence type="ECO:0000256" key="11">
    <source>
        <dbReference type="ARBA" id="ARBA00023014"/>
    </source>
</evidence>
<comment type="catalytic activity">
    <reaction evidence="1">
        <text>(2R,3S)-3-isopropylmalate = (2S)-2-isopropylmalate</text>
        <dbReference type="Rhea" id="RHEA:32287"/>
        <dbReference type="ChEBI" id="CHEBI:1178"/>
        <dbReference type="ChEBI" id="CHEBI:35121"/>
        <dbReference type="EC" id="4.2.1.33"/>
    </reaction>
</comment>
<evidence type="ECO:0000256" key="10">
    <source>
        <dbReference type="ARBA" id="ARBA00023004"/>
    </source>
</evidence>
<evidence type="ECO:0000259" key="14">
    <source>
        <dbReference type="Pfam" id="PF00330"/>
    </source>
</evidence>
<keyword evidence="10" id="KW-0408">Iron</keyword>
<evidence type="ECO:0000256" key="6">
    <source>
        <dbReference type="ARBA" id="ARBA00022430"/>
    </source>
</evidence>
<evidence type="ECO:0000256" key="9">
    <source>
        <dbReference type="ARBA" id="ARBA00022723"/>
    </source>
</evidence>
<keyword evidence="9" id="KW-0479">Metal-binding</keyword>
<keyword evidence="12 15" id="KW-0456">Lyase</keyword>
<dbReference type="GO" id="GO:0003861">
    <property type="term" value="F:3-isopropylmalate dehydratase activity"/>
    <property type="evidence" value="ECO:0007669"/>
    <property type="project" value="UniProtKB-EC"/>
</dbReference>
<feature type="non-terminal residue" evidence="15">
    <location>
        <position position="1"/>
    </location>
</feature>
<evidence type="ECO:0000256" key="12">
    <source>
        <dbReference type="ARBA" id="ARBA00023239"/>
    </source>
</evidence>
<dbReference type="GO" id="GO:0046872">
    <property type="term" value="F:metal ion binding"/>
    <property type="evidence" value="ECO:0007669"/>
    <property type="project" value="UniProtKB-KW"/>
</dbReference>
<evidence type="ECO:0000256" key="5">
    <source>
        <dbReference type="ARBA" id="ARBA00011998"/>
    </source>
</evidence>
<organism evidence="15">
    <name type="scientific">hydrothermal vent metagenome</name>
    <dbReference type="NCBI Taxonomy" id="652676"/>
    <lineage>
        <taxon>unclassified sequences</taxon>
        <taxon>metagenomes</taxon>
        <taxon>ecological metagenomes</taxon>
    </lineage>
</organism>
<comment type="cofactor">
    <cofactor evidence="2">
        <name>[4Fe-4S] cluster</name>
        <dbReference type="ChEBI" id="CHEBI:49883"/>
    </cofactor>
</comment>
<evidence type="ECO:0000313" key="15">
    <source>
        <dbReference type="EMBL" id="VAW58259.1"/>
    </source>
</evidence>
<dbReference type="InterPro" id="IPR001030">
    <property type="entry name" value="Acoase/IPM_deHydtase_lsu_aba"/>
</dbReference>
<dbReference type="PANTHER" id="PTHR43822:SF9">
    <property type="entry name" value="3-ISOPROPYLMALATE DEHYDRATASE"/>
    <property type="match status" value="1"/>
</dbReference>
<dbReference type="GO" id="GO:0009098">
    <property type="term" value="P:L-leucine biosynthetic process"/>
    <property type="evidence" value="ECO:0007669"/>
    <property type="project" value="UniProtKB-KW"/>
</dbReference>
<dbReference type="Pfam" id="PF00330">
    <property type="entry name" value="Aconitase"/>
    <property type="match status" value="1"/>
</dbReference>
<evidence type="ECO:0000256" key="8">
    <source>
        <dbReference type="ARBA" id="ARBA00022605"/>
    </source>
</evidence>
<evidence type="ECO:0000256" key="13">
    <source>
        <dbReference type="ARBA" id="ARBA00023304"/>
    </source>
</evidence>
<keyword evidence="6" id="KW-0432">Leucine biosynthesis</keyword>
<evidence type="ECO:0000256" key="2">
    <source>
        <dbReference type="ARBA" id="ARBA00001966"/>
    </source>
</evidence>
<evidence type="ECO:0000256" key="1">
    <source>
        <dbReference type="ARBA" id="ARBA00000491"/>
    </source>
</evidence>
<dbReference type="EMBL" id="UOFH01000001">
    <property type="protein sequence ID" value="VAW58259.1"/>
    <property type="molecule type" value="Genomic_DNA"/>
</dbReference>
<dbReference type="PROSITE" id="PS01244">
    <property type="entry name" value="ACONITASE_2"/>
    <property type="match status" value="1"/>
</dbReference>
<keyword evidence="13" id="KW-0100">Branched-chain amino acid biosynthesis</keyword>
<comment type="pathway">
    <text evidence="4">Amino-acid biosynthesis; L-leucine biosynthesis; L-leucine from 3-methyl-2-oxobutanoate: step 2/4.</text>
</comment>
<name>A0A3B0X9W4_9ZZZZ</name>
<proteinExistence type="predicted"/>
<dbReference type="InterPro" id="IPR015931">
    <property type="entry name" value="Acnase/IPM_dHydase_lsu_aba_1/3"/>
</dbReference>
<gene>
    <name evidence="15" type="ORF">MNBD_GAMMA08-1630</name>
</gene>
<evidence type="ECO:0000256" key="7">
    <source>
        <dbReference type="ARBA" id="ARBA00022485"/>
    </source>
</evidence>
<evidence type="ECO:0000256" key="3">
    <source>
        <dbReference type="ARBA" id="ARBA00002695"/>
    </source>
</evidence>
<dbReference type="AlphaFoldDB" id="A0A3B0X9W4"/>
<dbReference type="EC" id="4.2.1.33" evidence="5"/>
<dbReference type="InterPro" id="IPR036008">
    <property type="entry name" value="Aconitase_4Fe-4S_dom"/>
</dbReference>
<dbReference type="InterPro" id="IPR018136">
    <property type="entry name" value="Aconitase_4Fe-4S_BS"/>
</dbReference>
<accession>A0A3B0X9W4</accession>
<feature type="domain" description="Aconitase/3-isopropylmalate dehydratase large subunit alpha/beta/alpha" evidence="14">
    <location>
        <begin position="1"/>
        <end position="106"/>
    </location>
</feature>
<sequence length="114" mass="12131">EDLQEAADIIKGRKVAENVKLAMIVPGSGLIKQAAEKAGLDKIFTDAGFEWREPGCSMCLAMNADRLEPGERCASTSNRNFEGRQGQGGRTHLVGPAMAAAAAIAGHFVDVRDF</sequence>
<keyword evidence="8" id="KW-0028">Amino-acid biosynthesis</keyword>
<comment type="function">
    <text evidence="3">Catalyzes the isomerization between 2-isopropylmalate and 3-isopropylmalate, via the formation of 2-isopropylmaleate.</text>
</comment>
<dbReference type="SUPFAM" id="SSF53732">
    <property type="entry name" value="Aconitase iron-sulfur domain"/>
    <property type="match status" value="1"/>
</dbReference>
<evidence type="ECO:0000256" key="4">
    <source>
        <dbReference type="ARBA" id="ARBA00004729"/>
    </source>
</evidence>
<keyword evidence="7" id="KW-0004">4Fe-4S</keyword>